<proteinExistence type="predicted"/>
<dbReference type="Proteomes" id="UP000646365">
    <property type="component" value="Unassembled WGS sequence"/>
</dbReference>
<keyword evidence="2 4" id="KW-0548">Nucleotidyltransferase</keyword>
<evidence type="ECO:0000313" key="4">
    <source>
        <dbReference type="EMBL" id="GGF28880.1"/>
    </source>
</evidence>
<dbReference type="InterPro" id="IPR029044">
    <property type="entry name" value="Nucleotide-diphossugar_trans"/>
</dbReference>
<dbReference type="SUPFAM" id="SSF53448">
    <property type="entry name" value="Nucleotide-diphospho-sugar transferases"/>
    <property type="match status" value="1"/>
</dbReference>
<comment type="caution">
    <text evidence="4">The sequence shown here is derived from an EMBL/GenBank/DDBJ whole genome shotgun (WGS) entry which is preliminary data.</text>
</comment>
<dbReference type="PANTHER" id="PTHR43584">
    <property type="entry name" value="NUCLEOTIDYL TRANSFERASE"/>
    <property type="match status" value="1"/>
</dbReference>
<reference evidence="4" key="1">
    <citation type="journal article" date="2014" name="Int. J. Syst. Evol. Microbiol.">
        <title>Complete genome sequence of Corynebacterium casei LMG S-19264T (=DSM 44701T), isolated from a smear-ripened cheese.</title>
        <authorList>
            <consortium name="US DOE Joint Genome Institute (JGI-PGF)"/>
            <person name="Walter F."/>
            <person name="Albersmeier A."/>
            <person name="Kalinowski J."/>
            <person name="Ruckert C."/>
        </authorList>
    </citation>
    <scope>NUCLEOTIDE SEQUENCE</scope>
    <source>
        <strain evidence="4">CGMCC 1.15725</strain>
    </source>
</reference>
<feature type="domain" description="Nucleotidyl transferase" evidence="3">
    <location>
        <begin position="7"/>
        <end position="125"/>
    </location>
</feature>
<dbReference type="Gene3D" id="3.90.550.10">
    <property type="entry name" value="Spore Coat Polysaccharide Biosynthesis Protein SpsA, Chain A"/>
    <property type="match status" value="1"/>
</dbReference>
<evidence type="ECO:0000259" key="3">
    <source>
        <dbReference type="Pfam" id="PF00483"/>
    </source>
</evidence>
<dbReference type="AlphaFoldDB" id="A0A8J3E6D2"/>
<evidence type="ECO:0000256" key="2">
    <source>
        <dbReference type="ARBA" id="ARBA00022695"/>
    </source>
</evidence>
<dbReference type="PANTHER" id="PTHR43584:SF8">
    <property type="entry name" value="N-ACETYLMURAMATE ALPHA-1-PHOSPHATE URIDYLYLTRANSFERASE"/>
    <property type="match status" value="1"/>
</dbReference>
<accession>A0A8J3E6D2</accession>
<reference evidence="4" key="2">
    <citation type="submission" date="2020-09" db="EMBL/GenBank/DDBJ databases">
        <authorList>
            <person name="Sun Q."/>
            <person name="Zhou Y."/>
        </authorList>
    </citation>
    <scope>NUCLEOTIDE SEQUENCE</scope>
    <source>
        <strain evidence="4">CGMCC 1.15725</strain>
    </source>
</reference>
<evidence type="ECO:0000313" key="5">
    <source>
        <dbReference type="Proteomes" id="UP000646365"/>
    </source>
</evidence>
<organism evidence="4 5">
    <name type="scientific">Aliidongia dinghuensis</name>
    <dbReference type="NCBI Taxonomy" id="1867774"/>
    <lineage>
        <taxon>Bacteria</taxon>
        <taxon>Pseudomonadati</taxon>
        <taxon>Pseudomonadota</taxon>
        <taxon>Alphaproteobacteria</taxon>
        <taxon>Rhodospirillales</taxon>
        <taxon>Dongiaceae</taxon>
        <taxon>Aliidongia</taxon>
    </lineage>
</organism>
<keyword evidence="1" id="KW-0808">Transferase</keyword>
<dbReference type="InterPro" id="IPR050065">
    <property type="entry name" value="GlmU-like"/>
</dbReference>
<dbReference type="GO" id="GO:0016779">
    <property type="term" value="F:nucleotidyltransferase activity"/>
    <property type="evidence" value="ECO:0007669"/>
    <property type="project" value="UniProtKB-KW"/>
</dbReference>
<name>A0A8J3E6D2_9PROT</name>
<dbReference type="InterPro" id="IPR005835">
    <property type="entry name" value="NTP_transferase_dom"/>
</dbReference>
<dbReference type="RefSeq" id="WP_189048769.1">
    <property type="nucleotide sequence ID" value="NZ_BMJQ01000010.1"/>
</dbReference>
<protein>
    <submittedName>
        <fullName evidence="4">Mannose-1-phosphate guanylyltransferase</fullName>
    </submittedName>
</protein>
<dbReference type="Pfam" id="PF00483">
    <property type="entry name" value="NTP_transferase"/>
    <property type="match status" value="1"/>
</dbReference>
<evidence type="ECO:0000256" key="1">
    <source>
        <dbReference type="ARBA" id="ARBA00022679"/>
    </source>
</evidence>
<dbReference type="CDD" id="cd06422">
    <property type="entry name" value="NTP_transferase_like_1"/>
    <property type="match status" value="1"/>
</dbReference>
<dbReference type="EMBL" id="BMJQ01000010">
    <property type="protein sequence ID" value="GGF28880.1"/>
    <property type="molecule type" value="Genomic_DNA"/>
</dbReference>
<keyword evidence="5" id="KW-1185">Reference proteome</keyword>
<gene>
    <name evidence="4" type="ORF">GCM10011611_38710</name>
</gene>
<sequence length="241" mass="26158">MIRPTVGMVLAAGRGERLRPLTDTVPKPLVPVLGRPLLDHAIDRLAAFGVQRIVVNVHHLGEQIALHLKSRTAPEIVISREKKALETGGGVVHALSLLGPQPFFAVNGDSLWFDGMTPALDRLAAAFDPARHDVMLLLQRTTGAVGYEQNRGDFFLDANGLPRRVGAGEIAPYLYAGVQILSPQLFGDAPAGAFSLNRIYDRALAAGRLGAIVHDGEWYTVTDEAGLEEVRAHLARRRTER</sequence>